<dbReference type="Proteomes" id="UP000500882">
    <property type="component" value="Chromosome"/>
</dbReference>
<evidence type="ECO:0000256" key="1">
    <source>
        <dbReference type="ARBA" id="ARBA00010641"/>
    </source>
</evidence>
<dbReference type="AlphaFoldDB" id="A0A174T269"/>
<evidence type="ECO:0000313" key="11">
    <source>
        <dbReference type="EMBL" id="KAB4469809.1"/>
    </source>
</evidence>
<feature type="domain" description="RNA polymerase sigma factor 70 region 4 type 2" evidence="6">
    <location>
        <begin position="121"/>
        <end position="161"/>
    </location>
</feature>
<name>A0A174T269_BACT4</name>
<dbReference type="GO" id="GO:0000428">
    <property type="term" value="C:DNA-directed RNA polymerase complex"/>
    <property type="evidence" value="ECO:0007669"/>
    <property type="project" value="UniProtKB-KW"/>
</dbReference>
<dbReference type="InterPro" id="IPR014284">
    <property type="entry name" value="RNA_pol_sigma-70_dom"/>
</dbReference>
<keyword evidence="2" id="KW-0805">Transcription regulation</keyword>
<organism evidence="8 16">
    <name type="scientific">Bacteroides thetaiotaomicron</name>
    <dbReference type="NCBI Taxonomy" id="818"/>
    <lineage>
        <taxon>Bacteria</taxon>
        <taxon>Pseudomonadati</taxon>
        <taxon>Bacteroidota</taxon>
        <taxon>Bacteroidia</taxon>
        <taxon>Bacteroidales</taxon>
        <taxon>Bacteroidaceae</taxon>
        <taxon>Bacteroides</taxon>
    </lineage>
</organism>
<dbReference type="EMBL" id="QROV01000033">
    <property type="protein sequence ID" value="RHL53825.1"/>
    <property type="molecule type" value="Genomic_DNA"/>
</dbReference>
<dbReference type="EMBL" id="CZAP01000020">
    <property type="protein sequence ID" value="CUQ04174.1"/>
    <property type="molecule type" value="Genomic_DNA"/>
</dbReference>
<dbReference type="GO" id="GO:0003677">
    <property type="term" value="F:DNA binding"/>
    <property type="evidence" value="ECO:0007669"/>
    <property type="project" value="InterPro"/>
</dbReference>
<reference evidence="18 19" key="3">
    <citation type="journal article" date="2019" name="Nat. Med.">
        <title>A library of human gut bacterial isolates paired with longitudinal multiomics data enables mechanistic microbiome research.</title>
        <authorList>
            <person name="Poyet M."/>
            <person name="Groussin M."/>
            <person name="Gibbons S.M."/>
            <person name="Avila-Pacheco J."/>
            <person name="Jiang X."/>
            <person name="Kearney S.M."/>
            <person name="Perrotta A.R."/>
            <person name="Berdy B."/>
            <person name="Zhao S."/>
            <person name="Lieberman T.D."/>
            <person name="Swanson P.K."/>
            <person name="Smith M."/>
            <person name="Roesemann S."/>
            <person name="Alexander J.E."/>
            <person name="Rich S.A."/>
            <person name="Livny J."/>
            <person name="Vlamakis H."/>
            <person name="Clish C."/>
            <person name="Bullock K."/>
            <person name="Deik A."/>
            <person name="Scott J."/>
            <person name="Pierce K.A."/>
            <person name="Xavier R.J."/>
            <person name="Alm E.J."/>
        </authorList>
    </citation>
    <scope>NUCLEOTIDE SEQUENCE [LARGE SCALE GENOMIC DNA]</scope>
    <source>
        <strain evidence="11 20">BIOML-A156</strain>
        <strain evidence="10 18">BIOML-A160</strain>
        <strain evidence="9 19">BIOML-A165</strain>
    </source>
</reference>
<dbReference type="InterPro" id="IPR007627">
    <property type="entry name" value="RNA_pol_sigma70_r2"/>
</dbReference>
<dbReference type="InterPro" id="IPR013324">
    <property type="entry name" value="RNA_pol_sigma_r3/r4-like"/>
</dbReference>
<dbReference type="EMBL" id="WCSB01000025">
    <property type="protein sequence ID" value="KAB4448923.1"/>
    <property type="molecule type" value="Genomic_DNA"/>
</dbReference>
<evidence type="ECO:0000313" key="8">
    <source>
        <dbReference type="EMBL" id="CUQ04174.1"/>
    </source>
</evidence>
<gene>
    <name evidence="8" type="primary">sigM_5</name>
    <name evidence="7" type="ORF">BatF92_35820</name>
    <name evidence="13" type="ORF">DW011_21845</name>
    <name evidence="8" type="ORF">ERS852511_04105</name>
    <name evidence="11" type="ORF">GAN59_21245</name>
    <name evidence="10" type="ORF">GAN75_14990</name>
    <name evidence="9" type="ORF">GAN93_20875</name>
    <name evidence="12" type="ORF">K0H07_22150</name>
    <name evidence="14" type="ORF">KQP59_12395</name>
    <name evidence="15" type="ORF">KQP74_06965</name>
</gene>
<dbReference type="GO" id="GO:0016987">
    <property type="term" value="F:sigma factor activity"/>
    <property type="evidence" value="ECO:0007669"/>
    <property type="project" value="UniProtKB-KW"/>
</dbReference>
<keyword evidence="4" id="KW-0804">Transcription</keyword>
<reference evidence="7 21" key="4">
    <citation type="submission" date="2020-02" db="EMBL/GenBank/DDBJ databases">
        <title>Whole-genome sequencing and comparative analysis of the genomes of Bacteroides thetaiotaomicron and Escherichia coli isolated from a healthy resident in Vietnam.</title>
        <authorList>
            <person name="Mohsin M."/>
            <person name="Tanaka K."/>
            <person name="Kawahara R."/>
            <person name="Kondo S."/>
            <person name="Noguchi H."/>
            <person name="Motooka D."/>
            <person name="Nakamura S."/>
            <person name="Khong D.T."/>
            <person name="Nguyen T.N."/>
            <person name="Tran H.T."/>
            <person name="Yamamoto Y."/>
        </authorList>
    </citation>
    <scope>NUCLEOTIDE SEQUENCE [LARGE SCALE GENOMIC DNA]</scope>
    <source>
        <strain evidence="7 21">F9-2</strain>
    </source>
</reference>
<protein>
    <submittedName>
        <fullName evidence="7">DNA-directed RNA polymerase sigma-70 factor</fullName>
    </submittedName>
    <submittedName>
        <fullName evidence="8">RNA polymerase ECF-type sigma factor</fullName>
    </submittedName>
    <submittedName>
        <fullName evidence="9">Sigma-70 family RNA polymerase sigma factor</fullName>
    </submittedName>
</protein>
<evidence type="ECO:0000313" key="17">
    <source>
        <dbReference type="Proteomes" id="UP000283616"/>
    </source>
</evidence>
<comment type="similarity">
    <text evidence="1">Belongs to the sigma-70 factor family. ECF subfamily.</text>
</comment>
<evidence type="ECO:0000313" key="20">
    <source>
        <dbReference type="Proteomes" id="UP000488521"/>
    </source>
</evidence>
<evidence type="ECO:0000313" key="21">
    <source>
        <dbReference type="Proteomes" id="UP000500882"/>
    </source>
</evidence>
<dbReference type="InterPro" id="IPR036388">
    <property type="entry name" value="WH-like_DNA-bd_sf"/>
</dbReference>
<dbReference type="SUPFAM" id="SSF88659">
    <property type="entry name" value="Sigma3 and sigma4 domains of RNA polymerase sigma factors"/>
    <property type="match status" value="1"/>
</dbReference>
<dbReference type="InterPro" id="IPR013249">
    <property type="entry name" value="RNA_pol_sigma70_r4_t2"/>
</dbReference>
<reference evidence="13 17" key="2">
    <citation type="submission" date="2018-08" db="EMBL/GenBank/DDBJ databases">
        <title>A genome reference for cultivated species of the human gut microbiota.</title>
        <authorList>
            <person name="Zou Y."/>
            <person name="Xue W."/>
            <person name="Luo G."/>
        </authorList>
    </citation>
    <scope>NUCLEOTIDE SEQUENCE [LARGE SCALE GENOMIC DNA]</scope>
    <source>
        <strain evidence="13 17">AF37-12</strain>
    </source>
</reference>
<reference evidence="12" key="6">
    <citation type="submission" date="2021-07" db="EMBL/GenBank/DDBJ databases">
        <title>Comparative genomics of Bacteroides fragilis group isolates reveals species-dependent resistance mechanisms and validates clinical tools for resistance prediction.</title>
        <authorList>
            <person name="Wallace M.J."/>
            <person name="Jean S."/>
            <person name="Wallace M.A."/>
            <person name="Carey-Ann B.D."/>
            <person name="Dantas G."/>
        </authorList>
    </citation>
    <scope>NUCLEOTIDE SEQUENCE</scope>
    <source>
        <strain evidence="12">BJH_160</strain>
    </source>
</reference>
<evidence type="ECO:0000313" key="10">
    <source>
        <dbReference type="EMBL" id="KAB4455115.1"/>
    </source>
</evidence>
<dbReference type="Proteomes" id="UP000436825">
    <property type="component" value="Unassembled WGS sequence"/>
</dbReference>
<dbReference type="RefSeq" id="WP_008763809.1">
    <property type="nucleotide sequence ID" value="NZ_AP022660.1"/>
</dbReference>
<evidence type="ECO:0000313" key="7">
    <source>
        <dbReference type="EMBL" id="BCA51640.1"/>
    </source>
</evidence>
<evidence type="ECO:0000313" key="12">
    <source>
        <dbReference type="EMBL" id="MCE9239842.1"/>
    </source>
</evidence>
<dbReference type="Gene3D" id="1.10.10.10">
    <property type="entry name" value="Winged helix-like DNA-binding domain superfamily/Winged helix DNA-binding domain"/>
    <property type="match status" value="1"/>
</dbReference>
<dbReference type="Pfam" id="PF04542">
    <property type="entry name" value="Sigma70_r2"/>
    <property type="match status" value="1"/>
</dbReference>
<dbReference type="Proteomes" id="UP000095576">
    <property type="component" value="Unassembled WGS sequence"/>
</dbReference>
<proteinExistence type="inferred from homology"/>
<dbReference type="EMBL" id="WCRW01000009">
    <property type="protein sequence ID" value="KAB4455115.1"/>
    <property type="molecule type" value="Genomic_DNA"/>
</dbReference>
<sequence>MKSMETKAYSIIEEAYKEYYPVIYRYVRCRIKCKYEVEDLVQDVFMRLLDYDNMLQKSTIQSFLFTIARNLVTDYLRCYYRKQEMISCAYENAIEFTCGPEEEIIVKDLLFMEKMRLSVFPQQRQRVYSMSRFEEKTLSEISKELQLSMSTVENHLFIGRKIMRNYIRMCI</sequence>
<dbReference type="NCBIfam" id="TIGR02937">
    <property type="entry name" value="sigma70-ECF"/>
    <property type="match status" value="1"/>
</dbReference>
<reference evidence="8 16" key="1">
    <citation type="submission" date="2015-09" db="EMBL/GenBank/DDBJ databases">
        <authorList>
            <consortium name="Pathogen Informatics"/>
        </authorList>
    </citation>
    <scope>NUCLEOTIDE SEQUENCE [LARGE SCALE GENOMIC DNA]</scope>
    <source>
        <strain evidence="8 16">2789STDY5834899</strain>
    </source>
</reference>
<dbReference type="SUPFAM" id="SSF88946">
    <property type="entry name" value="Sigma2 domain of RNA polymerase sigma factors"/>
    <property type="match status" value="1"/>
</dbReference>
<dbReference type="Proteomes" id="UP001156216">
    <property type="component" value="Chromosome"/>
</dbReference>
<dbReference type="Proteomes" id="UP001162960">
    <property type="component" value="Chromosome"/>
</dbReference>
<feature type="domain" description="RNA polymerase sigma-70 region 2" evidence="5">
    <location>
        <begin position="16"/>
        <end position="78"/>
    </location>
</feature>
<dbReference type="EMBL" id="WCRS01000021">
    <property type="protein sequence ID" value="KAB4469809.1"/>
    <property type="molecule type" value="Genomic_DNA"/>
</dbReference>
<dbReference type="EMBL" id="CP083685">
    <property type="protein sequence ID" value="UYU92363.1"/>
    <property type="molecule type" value="Genomic_DNA"/>
</dbReference>
<dbReference type="Pfam" id="PF08281">
    <property type="entry name" value="Sigma70_r4_2"/>
    <property type="match status" value="1"/>
</dbReference>
<dbReference type="InterPro" id="IPR039425">
    <property type="entry name" value="RNA_pol_sigma-70-like"/>
</dbReference>
<dbReference type="InterPro" id="IPR013325">
    <property type="entry name" value="RNA_pol_sigma_r2"/>
</dbReference>
<dbReference type="PANTHER" id="PTHR43133">
    <property type="entry name" value="RNA POLYMERASE ECF-TYPE SIGMA FACTO"/>
    <property type="match status" value="1"/>
</dbReference>
<keyword evidence="3" id="KW-0731">Sigma factor</keyword>
<evidence type="ECO:0000256" key="2">
    <source>
        <dbReference type="ARBA" id="ARBA00023015"/>
    </source>
</evidence>
<accession>A0A174T269</accession>
<evidence type="ECO:0000313" key="19">
    <source>
        <dbReference type="Proteomes" id="UP000460317"/>
    </source>
</evidence>
<evidence type="ECO:0000313" key="18">
    <source>
        <dbReference type="Proteomes" id="UP000436825"/>
    </source>
</evidence>
<evidence type="ECO:0000256" key="3">
    <source>
        <dbReference type="ARBA" id="ARBA00023082"/>
    </source>
</evidence>
<dbReference type="Proteomes" id="UP000488521">
    <property type="component" value="Unassembled WGS sequence"/>
</dbReference>
<evidence type="ECO:0000259" key="5">
    <source>
        <dbReference type="Pfam" id="PF04542"/>
    </source>
</evidence>
<keyword evidence="7" id="KW-0240">DNA-directed RNA polymerase</keyword>
<evidence type="ECO:0000313" key="9">
    <source>
        <dbReference type="EMBL" id="KAB4448923.1"/>
    </source>
</evidence>
<dbReference type="Proteomes" id="UP001200544">
    <property type="component" value="Unassembled WGS sequence"/>
</dbReference>
<evidence type="ECO:0000259" key="6">
    <source>
        <dbReference type="Pfam" id="PF08281"/>
    </source>
</evidence>
<evidence type="ECO:0000313" key="16">
    <source>
        <dbReference type="Proteomes" id="UP000095576"/>
    </source>
</evidence>
<evidence type="ECO:0000313" key="13">
    <source>
        <dbReference type="EMBL" id="RHL53825.1"/>
    </source>
</evidence>
<evidence type="ECO:0000313" key="14">
    <source>
        <dbReference type="EMBL" id="UYU73858.1"/>
    </source>
</evidence>
<dbReference type="EMBL" id="AP022660">
    <property type="protein sequence ID" value="BCA51640.1"/>
    <property type="molecule type" value="Genomic_DNA"/>
</dbReference>
<evidence type="ECO:0000256" key="4">
    <source>
        <dbReference type="ARBA" id="ARBA00023163"/>
    </source>
</evidence>
<dbReference type="GO" id="GO:0006352">
    <property type="term" value="P:DNA-templated transcription initiation"/>
    <property type="evidence" value="ECO:0007669"/>
    <property type="project" value="InterPro"/>
</dbReference>
<dbReference type="PANTHER" id="PTHR43133:SF46">
    <property type="entry name" value="RNA POLYMERASE SIGMA-70 FACTOR ECF SUBFAMILY"/>
    <property type="match status" value="1"/>
</dbReference>
<dbReference type="Proteomes" id="UP000283616">
    <property type="component" value="Unassembled WGS sequence"/>
</dbReference>
<dbReference type="Gene3D" id="1.10.1740.10">
    <property type="match status" value="1"/>
</dbReference>
<reference evidence="14" key="5">
    <citation type="submission" date="2021-06" db="EMBL/GenBank/DDBJ databases">
        <title>Interrogation of the integrated mobile genetic elements in gut-associated Bacteroides with a consensus prediction approach.</title>
        <authorList>
            <person name="Campbell D.E."/>
            <person name="Leigh J.R."/>
            <person name="Kim T."/>
            <person name="England W."/>
            <person name="Whitaker R.J."/>
            <person name="Degnan P.H."/>
        </authorList>
    </citation>
    <scope>NUCLEOTIDE SEQUENCE</scope>
    <source>
        <strain evidence="15">VPI-3443</strain>
        <strain evidence="14">VPI-BTDOT2</strain>
    </source>
</reference>
<dbReference type="EMBL" id="JAHYQA010000017">
    <property type="protein sequence ID" value="MCE9239842.1"/>
    <property type="molecule type" value="Genomic_DNA"/>
</dbReference>
<evidence type="ECO:0000313" key="15">
    <source>
        <dbReference type="EMBL" id="UYU92363.1"/>
    </source>
</evidence>
<dbReference type="Proteomes" id="UP000460317">
    <property type="component" value="Unassembled WGS sequence"/>
</dbReference>
<dbReference type="EMBL" id="CP083681">
    <property type="protein sequence ID" value="UYU73858.1"/>
    <property type="molecule type" value="Genomic_DNA"/>
</dbReference>